<dbReference type="GO" id="GO:0034354">
    <property type="term" value="P:'de novo' NAD+ biosynthetic process from L-tryptophan"/>
    <property type="evidence" value="ECO:0007669"/>
    <property type="project" value="UniProtKB-UniRule"/>
</dbReference>
<dbReference type="Proteomes" id="UP000800093">
    <property type="component" value="Unassembled WGS sequence"/>
</dbReference>
<dbReference type="InterPro" id="IPR050300">
    <property type="entry name" value="GDXG_lipolytic_enzyme"/>
</dbReference>
<evidence type="ECO:0000313" key="5">
    <source>
        <dbReference type="Proteomes" id="UP000800093"/>
    </source>
</evidence>
<feature type="active site" description="Nucleophile" evidence="3">
    <location>
        <position position="213"/>
    </location>
</feature>
<feature type="active site" evidence="3">
    <location>
        <position position="314"/>
    </location>
</feature>
<feature type="active site" evidence="3">
    <location>
        <position position="357"/>
    </location>
</feature>
<dbReference type="Gene3D" id="3.40.50.1820">
    <property type="entry name" value="alpha/beta hydrolase"/>
    <property type="match status" value="1"/>
</dbReference>
<dbReference type="InterPro" id="IPR027519">
    <property type="entry name" value="KFase_ver/fungi-typ"/>
</dbReference>
<comment type="subunit">
    <text evidence="3">Homodimer.</text>
</comment>
<reference evidence="5" key="1">
    <citation type="journal article" date="2020" name="Stud. Mycol.">
        <title>101 Dothideomycetes genomes: A test case for predicting lifestyles and emergence of pathogens.</title>
        <authorList>
            <person name="Haridas S."/>
            <person name="Albert R."/>
            <person name="Binder M."/>
            <person name="Bloem J."/>
            <person name="LaButti K."/>
            <person name="Salamov A."/>
            <person name="Andreopoulos B."/>
            <person name="Baker S."/>
            <person name="Barry K."/>
            <person name="Bills G."/>
            <person name="Bluhm B."/>
            <person name="Cannon C."/>
            <person name="Castanera R."/>
            <person name="Culley D."/>
            <person name="Daum C."/>
            <person name="Ezra D."/>
            <person name="Gonzalez J."/>
            <person name="Henrissat B."/>
            <person name="Kuo A."/>
            <person name="Liang C."/>
            <person name="Lipzen A."/>
            <person name="Lutzoni F."/>
            <person name="Magnuson J."/>
            <person name="Mondo S."/>
            <person name="Nolan M."/>
            <person name="Ohm R."/>
            <person name="Pangilinan J."/>
            <person name="Park H.-J."/>
            <person name="Ramirez L."/>
            <person name="Alfaro M."/>
            <person name="Sun H."/>
            <person name="Tritt A."/>
            <person name="Yoshinaga Y."/>
            <person name="Zwiers L.-H."/>
            <person name="Turgeon B."/>
            <person name="Goodwin S."/>
            <person name="Spatafora J."/>
            <person name="Crous P."/>
            <person name="Grigoriev I."/>
        </authorList>
    </citation>
    <scope>NUCLEOTIDE SEQUENCE [LARGE SCALE GENOMIC DNA]</scope>
    <source>
        <strain evidence="5">CBS 304.66</strain>
    </source>
</reference>
<dbReference type="GO" id="GO:0004061">
    <property type="term" value="F:arylformamidase activity"/>
    <property type="evidence" value="ECO:0007669"/>
    <property type="project" value="UniProtKB-UniRule"/>
</dbReference>
<dbReference type="SUPFAM" id="SSF53474">
    <property type="entry name" value="alpha/beta-Hydrolases"/>
    <property type="match status" value="1"/>
</dbReference>
<keyword evidence="1 3" id="KW-0378">Hydrolase</keyword>
<sequence length="381" mass="42327">MSHEGCMLCQRCGFSSELQSFNAYVYRPQPCSSFNPTIVNPQAYITAPIELNMTINRLLPIHRPDIPYTSPARRYQTLDIWLPRPFSESSPQKHVWIIYIHGGAWRDPAQTSACISPTLRHLPPTLIRSRIAGIASINYRLSSYPSHPSDPSAPDDGDRNVRHPTHIRDVAAALDFLRREYGLAGQRRSGNIWQASGTRDGNAGFEWIGAGHSCGATLLCQLVSGIGLPLSEHTITFARPKALVLLEGIFNIPMLLRNHAPEKCGDYIARIYRDIVVGAFGEEGWVDASPVSGSYTGIEWPEGNLVLLCHSPDDRLVEGEQASGMLTQFEACGWESDGSGDVKGARLVQMRRLEGGHDWIWEDGRQIAKVIEEVVERISMK</sequence>
<dbReference type="EC" id="3.5.1.9" evidence="3"/>
<comment type="similarity">
    <text evidence="3">Belongs to the kynurenine formamidase family.</text>
</comment>
<dbReference type="EMBL" id="ML986847">
    <property type="protein sequence ID" value="KAF2257760.1"/>
    <property type="molecule type" value="Genomic_DNA"/>
</dbReference>
<organism evidence="4 5">
    <name type="scientific">Lojkania enalia</name>
    <dbReference type="NCBI Taxonomy" id="147567"/>
    <lineage>
        <taxon>Eukaryota</taxon>
        <taxon>Fungi</taxon>
        <taxon>Dikarya</taxon>
        <taxon>Ascomycota</taxon>
        <taxon>Pezizomycotina</taxon>
        <taxon>Dothideomycetes</taxon>
        <taxon>Pleosporomycetidae</taxon>
        <taxon>Pleosporales</taxon>
        <taxon>Pleosporales incertae sedis</taxon>
        <taxon>Lojkania</taxon>
    </lineage>
</organism>
<keyword evidence="5" id="KW-1185">Reference proteome</keyword>
<evidence type="ECO:0000313" key="4">
    <source>
        <dbReference type="EMBL" id="KAF2257760.1"/>
    </source>
</evidence>
<evidence type="ECO:0000256" key="2">
    <source>
        <dbReference type="ARBA" id="ARBA00023079"/>
    </source>
</evidence>
<comment type="catalytic activity">
    <reaction evidence="3">
        <text>N-formyl-L-kynurenine + H2O = L-kynurenine + formate + H(+)</text>
        <dbReference type="Rhea" id="RHEA:13009"/>
        <dbReference type="ChEBI" id="CHEBI:15377"/>
        <dbReference type="ChEBI" id="CHEBI:15378"/>
        <dbReference type="ChEBI" id="CHEBI:15740"/>
        <dbReference type="ChEBI" id="CHEBI:57959"/>
        <dbReference type="ChEBI" id="CHEBI:58629"/>
        <dbReference type="EC" id="3.5.1.9"/>
    </reaction>
</comment>
<dbReference type="InterPro" id="IPR029058">
    <property type="entry name" value="AB_hydrolase_fold"/>
</dbReference>
<dbReference type="OrthoDB" id="420264at2759"/>
<comment type="function">
    <text evidence="3">Catalyzes the hydrolysis of N-formyl-L-kynurenine to L-kynurenine, the second step in the kynurenine pathway of tryptophan degradation. Kynurenine may be further oxidized to nicotinic acid, NAD(H) and NADP(H). Required for elimination of toxic metabolites.</text>
</comment>
<evidence type="ECO:0000256" key="1">
    <source>
        <dbReference type="ARBA" id="ARBA00022801"/>
    </source>
</evidence>
<evidence type="ECO:0000256" key="3">
    <source>
        <dbReference type="HAMAP-Rule" id="MF_03014"/>
    </source>
</evidence>
<dbReference type="GO" id="GO:0019441">
    <property type="term" value="P:L-tryptophan catabolic process to kynurenine"/>
    <property type="evidence" value="ECO:0007669"/>
    <property type="project" value="UniProtKB-UniRule"/>
</dbReference>
<dbReference type="PANTHER" id="PTHR48081">
    <property type="entry name" value="AB HYDROLASE SUPERFAMILY PROTEIN C4A8.06C"/>
    <property type="match status" value="1"/>
</dbReference>
<keyword evidence="2 3" id="KW-0823">Tryptophan catabolism</keyword>
<gene>
    <name evidence="4" type="ORF">CC78DRAFT_184593</name>
</gene>
<dbReference type="PANTHER" id="PTHR48081:SF33">
    <property type="entry name" value="KYNURENINE FORMAMIDASE"/>
    <property type="match status" value="1"/>
</dbReference>
<protein>
    <recommendedName>
        <fullName evidence="3">Kynurenine formamidase</fullName>
        <shortName evidence="3">KFA</shortName>
        <shortName evidence="3">KFase</shortName>
        <ecNumber evidence="3">3.5.1.9</ecNumber>
    </recommendedName>
    <alternativeName>
        <fullName evidence="3">Arylformamidase</fullName>
    </alternativeName>
    <alternativeName>
        <fullName evidence="3">N-formylkynurenine formamidase</fullName>
        <shortName evidence="3">FKF</shortName>
    </alternativeName>
</protein>
<name>A0A9P4MUF5_9PLEO</name>
<feature type="short sequence motif" description="HGGXW" evidence="3">
    <location>
        <begin position="101"/>
        <end position="105"/>
    </location>
</feature>
<accession>A0A9P4MUF5</accession>
<comment type="domain">
    <text evidence="3">The main chain amide nitrogen atoms of the second glycine and its adjacent residue in the HGGXW motif define the oxyanion hole, and stabilize the oxyanion that forms during the nucleophilic attack by the catalytic serine during substrate cleavage.</text>
</comment>
<proteinExistence type="inferred from homology"/>
<dbReference type="HAMAP" id="MF_03014">
    <property type="entry name" value="KFase"/>
    <property type="match status" value="1"/>
</dbReference>
<comment type="pathway">
    <text evidence="3">Amino-acid degradation; L-tryptophan degradation via kynurenine pathway; L-kynurenine from L-tryptophan: step 2/2.</text>
</comment>
<dbReference type="AlphaFoldDB" id="A0A9P4MUF5"/>
<comment type="caution">
    <text evidence="4">The sequence shown here is derived from an EMBL/GenBank/DDBJ whole genome shotgun (WGS) entry which is preliminary data.</text>
</comment>